<name>A0A9P6YDY2_RHIOR</name>
<evidence type="ECO:0000256" key="1">
    <source>
        <dbReference type="SAM" id="MobiDB-lite"/>
    </source>
</evidence>
<dbReference type="EMBL" id="JAANIT010000660">
    <property type="protein sequence ID" value="KAG1545536.1"/>
    <property type="molecule type" value="Genomic_DNA"/>
</dbReference>
<gene>
    <name evidence="2" type="ORF">G6F51_005408</name>
</gene>
<accession>A0A9P6YDY2</accession>
<evidence type="ECO:0000313" key="2">
    <source>
        <dbReference type="EMBL" id="KAG1545536.1"/>
    </source>
</evidence>
<reference evidence="2" key="1">
    <citation type="journal article" date="2020" name="Microb. Genom.">
        <title>Genetic diversity of clinical and environmental Mucorales isolates obtained from an investigation of mucormycosis cases among solid organ transplant recipients.</title>
        <authorList>
            <person name="Nguyen M.H."/>
            <person name="Kaul D."/>
            <person name="Muto C."/>
            <person name="Cheng S.J."/>
            <person name="Richter R.A."/>
            <person name="Bruno V.M."/>
            <person name="Liu G."/>
            <person name="Beyhan S."/>
            <person name="Sundermann A.J."/>
            <person name="Mounaud S."/>
            <person name="Pasculle A.W."/>
            <person name="Nierman W.C."/>
            <person name="Driscoll E."/>
            <person name="Cumbie R."/>
            <person name="Clancy C.J."/>
            <person name="Dupont C.L."/>
        </authorList>
    </citation>
    <scope>NUCLEOTIDE SEQUENCE</scope>
    <source>
        <strain evidence="2">GL16</strain>
    </source>
</reference>
<dbReference type="Proteomes" id="UP000717996">
    <property type="component" value="Unassembled WGS sequence"/>
</dbReference>
<dbReference type="AlphaFoldDB" id="A0A9P6YDY2"/>
<organism evidence="2 3">
    <name type="scientific">Rhizopus oryzae</name>
    <name type="common">Mucormycosis agent</name>
    <name type="synonym">Rhizopus arrhizus var. delemar</name>
    <dbReference type="NCBI Taxonomy" id="64495"/>
    <lineage>
        <taxon>Eukaryota</taxon>
        <taxon>Fungi</taxon>
        <taxon>Fungi incertae sedis</taxon>
        <taxon>Mucoromycota</taxon>
        <taxon>Mucoromycotina</taxon>
        <taxon>Mucoromycetes</taxon>
        <taxon>Mucorales</taxon>
        <taxon>Mucorineae</taxon>
        <taxon>Rhizopodaceae</taxon>
        <taxon>Rhizopus</taxon>
    </lineage>
</organism>
<dbReference type="OMA" id="TNTQQRE"/>
<evidence type="ECO:0000313" key="3">
    <source>
        <dbReference type="Proteomes" id="UP000717996"/>
    </source>
</evidence>
<protein>
    <submittedName>
        <fullName evidence="2">Uncharacterized protein</fullName>
    </submittedName>
</protein>
<comment type="caution">
    <text evidence="2">The sequence shown here is derived from an EMBL/GenBank/DDBJ whole genome shotgun (WGS) entry which is preliminary data.</text>
</comment>
<dbReference type="PANTHER" id="PTHR35587:SF4">
    <property type="match status" value="1"/>
</dbReference>
<dbReference type="PANTHER" id="PTHR35587">
    <property type="entry name" value="EXPRESSED PROTEIN"/>
    <property type="match status" value="1"/>
</dbReference>
<dbReference type="OrthoDB" id="2279190at2759"/>
<proteinExistence type="predicted"/>
<sequence length="93" mass="10628">MSLSEAQQQPIKQKETTEIVTDEQVVENQPIKKKRSKKVTRSEQAVQQQQQGFVQQPDNNRSKAPRLRLDLNLDAEIHLKAKVHGDITLTLLS</sequence>
<feature type="region of interest" description="Disordered" evidence="1">
    <location>
        <begin position="28"/>
        <end position="66"/>
    </location>
</feature>
<feature type="compositionally biased region" description="Low complexity" evidence="1">
    <location>
        <begin position="44"/>
        <end position="56"/>
    </location>
</feature>